<evidence type="ECO:0000313" key="4">
    <source>
        <dbReference type="Proteomes" id="UP001176468"/>
    </source>
</evidence>
<proteinExistence type="inferred from homology"/>
<gene>
    <name evidence="3" type="ORF">Q5H94_12840</name>
</gene>
<sequence length="58" mass="6097">MSELTDRAKGILDETVGKAKRAIGDATDNPKLKAEGDIQEAKGDAEKLKAKTEAALKG</sequence>
<evidence type="ECO:0000256" key="1">
    <source>
        <dbReference type="ARBA" id="ARBA00009129"/>
    </source>
</evidence>
<organism evidence="3 4">
    <name type="scientific">Sphingomonas immobilis</name>
    <dbReference type="NCBI Taxonomy" id="3063997"/>
    <lineage>
        <taxon>Bacteria</taxon>
        <taxon>Pseudomonadati</taxon>
        <taxon>Pseudomonadota</taxon>
        <taxon>Alphaproteobacteria</taxon>
        <taxon>Sphingomonadales</taxon>
        <taxon>Sphingomonadaceae</taxon>
        <taxon>Sphingomonas</taxon>
    </lineage>
</organism>
<dbReference type="InterPro" id="IPR008462">
    <property type="entry name" value="CsbD"/>
</dbReference>
<reference evidence="3" key="1">
    <citation type="submission" date="2023-07" db="EMBL/GenBank/DDBJ databases">
        <authorList>
            <person name="Kim M.K."/>
        </authorList>
    </citation>
    <scope>NUCLEOTIDE SEQUENCE</scope>
    <source>
        <strain evidence="3">CA1-15</strain>
    </source>
</reference>
<dbReference type="RefSeq" id="WP_304561668.1">
    <property type="nucleotide sequence ID" value="NZ_JAUQSZ010000008.1"/>
</dbReference>
<comment type="similarity">
    <text evidence="1">Belongs to the UPF0337 (CsbD) family.</text>
</comment>
<dbReference type="Pfam" id="PF05532">
    <property type="entry name" value="CsbD"/>
    <property type="match status" value="1"/>
</dbReference>
<keyword evidence="4" id="KW-1185">Reference proteome</keyword>
<evidence type="ECO:0000313" key="3">
    <source>
        <dbReference type="EMBL" id="MDO7843214.1"/>
    </source>
</evidence>
<accession>A0ABT9A1F3</accession>
<dbReference type="SUPFAM" id="SSF69047">
    <property type="entry name" value="Hypothetical protein YjbJ"/>
    <property type="match status" value="1"/>
</dbReference>
<name>A0ABT9A1F3_9SPHN</name>
<dbReference type="Proteomes" id="UP001176468">
    <property type="component" value="Unassembled WGS sequence"/>
</dbReference>
<comment type="caution">
    <text evidence="3">The sequence shown here is derived from an EMBL/GenBank/DDBJ whole genome shotgun (WGS) entry which is preliminary data.</text>
</comment>
<dbReference type="EMBL" id="JAUQSZ010000008">
    <property type="protein sequence ID" value="MDO7843214.1"/>
    <property type="molecule type" value="Genomic_DNA"/>
</dbReference>
<evidence type="ECO:0000259" key="2">
    <source>
        <dbReference type="Pfam" id="PF05532"/>
    </source>
</evidence>
<protein>
    <submittedName>
        <fullName evidence="3">CsbD family protein</fullName>
    </submittedName>
</protein>
<dbReference type="InterPro" id="IPR036629">
    <property type="entry name" value="YjbJ_sf"/>
</dbReference>
<feature type="domain" description="CsbD-like" evidence="2">
    <location>
        <begin position="6"/>
        <end position="57"/>
    </location>
</feature>